<feature type="domain" description="Response regulatory" evidence="8">
    <location>
        <begin position="2"/>
        <end position="116"/>
    </location>
</feature>
<dbReference type="InterPro" id="IPR001867">
    <property type="entry name" value="OmpR/PhoB-type_DNA-bd"/>
</dbReference>
<dbReference type="SMART" id="SM00862">
    <property type="entry name" value="Trans_reg_C"/>
    <property type="match status" value="1"/>
</dbReference>
<dbReference type="InterPro" id="IPR039420">
    <property type="entry name" value="WalR-like"/>
</dbReference>
<dbReference type="GO" id="GO:0000156">
    <property type="term" value="F:phosphorelay response regulator activity"/>
    <property type="evidence" value="ECO:0007669"/>
    <property type="project" value="TreeGrafter"/>
</dbReference>
<protein>
    <submittedName>
        <fullName evidence="10">DNA-binding response regulator, OmpR family, contains REC and winged-helix (WHTH) domain</fullName>
    </submittedName>
</protein>
<dbReference type="InterPro" id="IPR036388">
    <property type="entry name" value="WH-like_DNA-bd_sf"/>
</dbReference>
<evidence type="ECO:0000256" key="6">
    <source>
        <dbReference type="PROSITE-ProRule" id="PRU00169"/>
    </source>
</evidence>
<evidence type="ECO:0000256" key="4">
    <source>
        <dbReference type="ARBA" id="ARBA00023125"/>
    </source>
</evidence>
<dbReference type="CDD" id="cd00383">
    <property type="entry name" value="trans_reg_C"/>
    <property type="match status" value="1"/>
</dbReference>
<dbReference type="GO" id="GO:0000976">
    <property type="term" value="F:transcription cis-regulatory region binding"/>
    <property type="evidence" value="ECO:0007669"/>
    <property type="project" value="TreeGrafter"/>
</dbReference>
<keyword evidence="2" id="KW-0902">Two-component regulatory system</keyword>
<keyword evidence="1 6" id="KW-0597">Phosphoprotein</keyword>
<evidence type="ECO:0000256" key="5">
    <source>
        <dbReference type="ARBA" id="ARBA00023163"/>
    </source>
</evidence>
<evidence type="ECO:0000259" key="8">
    <source>
        <dbReference type="PROSITE" id="PS50110"/>
    </source>
</evidence>
<evidence type="ECO:0000313" key="11">
    <source>
        <dbReference type="Proteomes" id="UP000192738"/>
    </source>
</evidence>
<dbReference type="PANTHER" id="PTHR48111:SF22">
    <property type="entry name" value="REGULATOR OF RPOS"/>
    <property type="match status" value="1"/>
</dbReference>
<feature type="DNA-binding region" description="OmpR/PhoB-type" evidence="7">
    <location>
        <begin position="125"/>
        <end position="219"/>
    </location>
</feature>
<sequence length="227" mass="25727">MKLLLVEDENKLVDSLSHLLRKNGFVVDAALDGEAGIDMACTGVYDLIVLDRMLPNKDGLSLVKEFRSMGHDTPVLFLTAKDSPEDRAEGLNAGADDYLVKPFFSVELLARLQALTRRRSKELTDNLLTVNGLIFNPLRNQVIKDNEVVQLTLKESQLLELLVRNYGQVVTKEQIIQKVWGYFSDAEFTTVNLYIHYLRKKLKLSNLKTVWGVGYYLHKENNATLAN</sequence>
<evidence type="ECO:0000313" key="10">
    <source>
        <dbReference type="EMBL" id="SMD09815.1"/>
    </source>
</evidence>
<dbReference type="CDD" id="cd19935">
    <property type="entry name" value="REC_OmpR_CusR-like"/>
    <property type="match status" value="1"/>
</dbReference>
<dbReference type="OrthoDB" id="2373414at2"/>
<dbReference type="EMBL" id="FWXI01000025">
    <property type="protein sequence ID" value="SMD09815.1"/>
    <property type="molecule type" value="Genomic_DNA"/>
</dbReference>
<dbReference type="Pfam" id="PF00072">
    <property type="entry name" value="Response_reg"/>
    <property type="match status" value="1"/>
</dbReference>
<dbReference type="PROSITE" id="PS51755">
    <property type="entry name" value="OMPR_PHOB"/>
    <property type="match status" value="1"/>
</dbReference>
<name>A0A1W2EJN2_9FIRM</name>
<keyword evidence="3" id="KW-0805">Transcription regulation</keyword>
<dbReference type="GO" id="GO:0005829">
    <property type="term" value="C:cytosol"/>
    <property type="evidence" value="ECO:0007669"/>
    <property type="project" value="TreeGrafter"/>
</dbReference>
<gene>
    <name evidence="10" type="ORF">SAMN04488500_12520</name>
</gene>
<dbReference type="PROSITE" id="PS50110">
    <property type="entry name" value="RESPONSE_REGULATORY"/>
    <property type="match status" value="1"/>
</dbReference>
<reference evidence="10 11" key="1">
    <citation type="submission" date="2017-04" db="EMBL/GenBank/DDBJ databases">
        <authorList>
            <person name="Afonso C.L."/>
            <person name="Miller P.J."/>
            <person name="Scott M.A."/>
            <person name="Spackman E."/>
            <person name="Goraichik I."/>
            <person name="Dimitrov K.M."/>
            <person name="Suarez D.L."/>
            <person name="Swayne D.E."/>
        </authorList>
    </citation>
    <scope>NUCLEOTIDE SEQUENCE [LARGE SCALE GENOMIC DNA]</scope>
    <source>
        <strain evidence="10 11">DSM 5090</strain>
    </source>
</reference>
<keyword evidence="5" id="KW-0804">Transcription</keyword>
<dbReference type="RefSeq" id="WP_084577929.1">
    <property type="nucleotide sequence ID" value="NZ_CP155572.1"/>
</dbReference>
<evidence type="ECO:0000256" key="2">
    <source>
        <dbReference type="ARBA" id="ARBA00023012"/>
    </source>
</evidence>
<dbReference type="InterPro" id="IPR001789">
    <property type="entry name" value="Sig_transdc_resp-reg_receiver"/>
</dbReference>
<dbReference type="Gene3D" id="1.10.10.10">
    <property type="entry name" value="Winged helix-like DNA-binding domain superfamily/Winged helix DNA-binding domain"/>
    <property type="match status" value="1"/>
</dbReference>
<dbReference type="SUPFAM" id="SSF46894">
    <property type="entry name" value="C-terminal effector domain of the bipartite response regulators"/>
    <property type="match status" value="1"/>
</dbReference>
<dbReference type="Gene3D" id="3.40.50.2300">
    <property type="match status" value="1"/>
</dbReference>
<dbReference type="GO" id="GO:0006355">
    <property type="term" value="P:regulation of DNA-templated transcription"/>
    <property type="evidence" value="ECO:0007669"/>
    <property type="project" value="InterPro"/>
</dbReference>
<keyword evidence="4 7" id="KW-0238">DNA-binding</keyword>
<dbReference type="InterPro" id="IPR016032">
    <property type="entry name" value="Sig_transdc_resp-reg_C-effctor"/>
</dbReference>
<dbReference type="AlphaFoldDB" id="A0A1W2EJN2"/>
<dbReference type="SMART" id="SM00448">
    <property type="entry name" value="REC"/>
    <property type="match status" value="1"/>
</dbReference>
<dbReference type="Pfam" id="PF00486">
    <property type="entry name" value="Trans_reg_C"/>
    <property type="match status" value="1"/>
</dbReference>
<evidence type="ECO:0000256" key="7">
    <source>
        <dbReference type="PROSITE-ProRule" id="PRU01091"/>
    </source>
</evidence>
<evidence type="ECO:0000256" key="3">
    <source>
        <dbReference type="ARBA" id="ARBA00023015"/>
    </source>
</evidence>
<keyword evidence="11" id="KW-1185">Reference proteome</keyword>
<accession>A0A1W2EJN2</accession>
<feature type="domain" description="OmpR/PhoB-type" evidence="9">
    <location>
        <begin position="125"/>
        <end position="219"/>
    </location>
</feature>
<dbReference type="Proteomes" id="UP000192738">
    <property type="component" value="Unassembled WGS sequence"/>
</dbReference>
<organism evidence="10 11">
    <name type="scientific">Sporomusa malonica</name>
    <dbReference type="NCBI Taxonomy" id="112901"/>
    <lineage>
        <taxon>Bacteria</taxon>
        <taxon>Bacillati</taxon>
        <taxon>Bacillota</taxon>
        <taxon>Negativicutes</taxon>
        <taxon>Selenomonadales</taxon>
        <taxon>Sporomusaceae</taxon>
        <taxon>Sporomusa</taxon>
    </lineage>
</organism>
<evidence type="ECO:0000256" key="1">
    <source>
        <dbReference type="ARBA" id="ARBA00022553"/>
    </source>
</evidence>
<dbReference type="PANTHER" id="PTHR48111">
    <property type="entry name" value="REGULATOR OF RPOS"/>
    <property type="match status" value="1"/>
</dbReference>
<dbReference type="InterPro" id="IPR011006">
    <property type="entry name" value="CheY-like_superfamily"/>
</dbReference>
<dbReference type="STRING" id="112901.SAMN04488500_12520"/>
<dbReference type="SUPFAM" id="SSF52172">
    <property type="entry name" value="CheY-like"/>
    <property type="match status" value="1"/>
</dbReference>
<evidence type="ECO:0000259" key="9">
    <source>
        <dbReference type="PROSITE" id="PS51755"/>
    </source>
</evidence>
<dbReference type="GO" id="GO:0032993">
    <property type="term" value="C:protein-DNA complex"/>
    <property type="evidence" value="ECO:0007669"/>
    <property type="project" value="TreeGrafter"/>
</dbReference>
<feature type="modified residue" description="4-aspartylphosphate" evidence="6">
    <location>
        <position position="51"/>
    </location>
</feature>
<proteinExistence type="predicted"/>